<name>A0A1J5P8T7_9ZZZZ</name>
<dbReference type="InterPro" id="IPR027417">
    <property type="entry name" value="P-loop_NTPase"/>
</dbReference>
<gene>
    <name evidence="1" type="primary">msbA_20</name>
    <name evidence="1" type="ORF">GALL_545720</name>
</gene>
<dbReference type="GO" id="GO:0016787">
    <property type="term" value="F:hydrolase activity"/>
    <property type="evidence" value="ECO:0007669"/>
    <property type="project" value="UniProtKB-KW"/>
</dbReference>
<dbReference type="Gene3D" id="3.40.50.300">
    <property type="entry name" value="P-loop containing nucleotide triphosphate hydrolases"/>
    <property type="match status" value="1"/>
</dbReference>
<sequence>MLLDEATSALDAESEHAIQEALLHLSKGRTTVMIAHRLSSVMRADEVIVIKEGRALERGSPKSLLQNENFFKRAYDLQFDSPVGKLPENG</sequence>
<dbReference type="GO" id="GO:0015421">
    <property type="term" value="F:ABC-type oligopeptide transporter activity"/>
    <property type="evidence" value="ECO:0007669"/>
    <property type="project" value="TreeGrafter"/>
</dbReference>
<comment type="caution">
    <text evidence="1">The sequence shown here is derived from an EMBL/GenBank/DDBJ whole genome shotgun (WGS) entry which is preliminary data.</text>
</comment>
<dbReference type="InterPro" id="IPR039421">
    <property type="entry name" value="Type_1_exporter"/>
</dbReference>
<organism evidence="1">
    <name type="scientific">mine drainage metagenome</name>
    <dbReference type="NCBI Taxonomy" id="410659"/>
    <lineage>
        <taxon>unclassified sequences</taxon>
        <taxon>metagenomes</taxon>
        <taxon>ecological metagenomes</taxon>
    </lineage>
</organism>
<keyword evidence="1" id="KW-0378">Hydrolase</keyword>
<dbReference type="GO" id="GO:0005524">
    <property type="term" value="F:ATP binding"/>
    <property type="evidence" value="ECO:0007669"/>
    <property type="project" value="UniProtKB-KW"/>
</dbReference>
<dbReference type="AlphaFoldDB" id="A0A1J5P8T7"/>
<dbReference type="EC" id="3.6.3.-" evidence="1"/>
<dbReference type="PANTHER" id="PTHR43394:SF1">
    <property type="entry name" value="ATP-BINDING CASSETTE SUB-FAMILY B MEMBER 10, MITOCHONDRIAL"/>
    <property type="match status" value="1"/>
</dbReference>
<dbReference type="GO" id="GO:0005743">
    <property type="term" value="C:mitochondrial inner membrane"/>
    <property type="evidence" value="ECO:0007669"/>
    <property type="project" value="TreeGrafter"/>
</dbReference>
<evidence type="ECO:0000313" key="1">
    <source>
        <dbReference type="EMBL" id="OIQ63884.1"/>
    </source>
</evidence>
<dbReference type="GO" id="GO:0090374">
    <property type="term" value="P:oligopeptide export from mitochondrion"/>
    <property type="evidence" value="ECO:0007669"/>
    <property type="project" value="TreeGrafter"/>
</dbReference>
<dbReference type="PANTHER" id="PTHR43394">
    <property type="entry name" value="ATP-DEPENDENT PERMEASE MDL1, MITOCHONDRIAL"/>
    <property type="match status" value="1"/>
</dbReference>
<keyword evidence="1" id="KW-0067">ATP-binding</keyword>
<proteinExistence type="predicted"/>
<dbReference type="SUPFAM" id="SSF52540">
    <property type="entry name" value="P-loop containing nucleoside triphosphate hydrolases"/>
    <property type="match status" value="1"/>
</dbReference>
<keyword evidence="1" id="KW-0547">Nucleotide-binding</keyword>
<reference evidence="1" key="1">
    <citation type="submission" date="2016-10" db="EMBL/GenBank/DDBJ databases">
        <title>Sequence of Gallionella enrichment culture.</title>
        <authorList>
            <person name="Poehlein A."/>
            <person name="Muehling M."/>
            <person name="Daniel R."/>
        </authorList>
    </citation>
    <scope>NUCLEOTIDE SEQUENCE</scope>
</reference>
<accession>A0A1J5P8T7</accession>
<protein>
    <submittedName>
        <fullName evidence="1">Lipid A export ATP-binding/permease protein MsbA</fullName>
        <ecNumber evidence="1">3.6.3.-</ecNumber>
    </submittedName>
</protein>
<dbReference type="EMBL" id="MLJW01008605">
    <property type="protein sequence ID" value="OIQ63884.1"/>
    <property type="molecule type" value="Genomic_DNA"/>
</dbReference>